<dbReference type="EMBL" id="CAJEWN010000574">
    <property type="protein sequence ID" value="CAD2186129.1"/>
    <property type="molecule type" value="Genomic_DNA"/>
</dbReference>
<organism evidence="1 2">
    <name type="scientific">Meloidogyne enterolobii</name>
    <name type="common">Root-knot nematode worm</name>
    <name type="synonym">Meloidogyne mayaguensis</name>
    <dbReference type="NCBI Taxonomy" id="390850"/>
    <lineage>
        <taxon>Eukaryota</taxon>
        <taxon>Metazoa</taxon>
        <taxon>Ecdysozoa</taxon>
        <taxon>Nematoda</taxon>
        <taxon>Chromadorea</taxon>
        <taxon>Rhabditida</taxon>
        <taxon>Tylenchina</taxon>
        <taxon>Tylenchomorpha</taxon>
        <taxon>Tylenchoidea</taxon>
        <taxon>Meloidogynidae</taxon>
        <taxon>Meloidogyninae</taxon>
        <taxon>Meloidogyne</taxon>
    </lineage>
</organism>
<reference evidence="1 2" key="1">
    <citation type="submission" date="2020-08" db="EMBL/GenBank/DDBJ databases">
        <authorList>
            <person name="Koutsovoulos G."/>
            <person name="Danchin GJ E."/>
        </authorList>
    </citation>
    <scope>NUCLEOTIDE SEQUENCE [LARGE SCALE GENOMIC DNA]</scope>
</reference>
<accession>A0A6V7WGK8</accession>
<proteinExistence type="predicted"/>
<sequence length="263" mass="31052">MGKKIINYFISKLSVKKSKYWINIKYLSNKNENLFSLKNIYHLWKTIEILLRVSQKIFRYLKYAVDSIASRNDLSDFKLYINERGNNFLSKYFNNPTIKIPDYLKNHVNNIKAFSLVENVLKKSFNELTKHFLEYTSKKHSSNSINYSNIAQNIEDNLQIPKELLINQKKEPRNMKKIEKIQNVIINIAEIVLVYARLKKLFLAIKMNFVQANMVVKELEITEEAKALSYAIFNPDVPDNNPGHMLMKRYQDIISKYNKSNEL</sequence>
<evidence type="ECO:0000313" key="2">
    <source>
        <dbReference type="Proteomes" id="UP000580250"/>
    </source>
</evidence>
<gene>
    <name evidence="1" type="ORF">MENT_LOCUS38598</name>
</gene>
<comment type="caution">
    <text evidence="1">The sequence shown here is derived from an EMBL/GenBank/DDBJ whole genome shotgun (WGS) entry which is preliminary data.</text>
</comment>
<evidence type="ECO:0000313" key="1">
    <source>
        <dbReference type="EMBL" id="CAD2186129.1"/>
    </source>
</evidence>
<name>A0A6V7WGK8_MELEN</name>
<dbReference type="Proteomes" id="UP000580250">
    <property type="component" value="Unassembled WGS sequence"/>
</dbReference>
<dbReference type="AlphaFoldDB" id="A0A6V7WGK8"/>
<protein>
    <submittedName>
        <fullName evidence="1">Uncharacterized protein</fullName>
    </submittedName>
</protein>